<dbReference type="Proteomes" id="UP000054937">
    <property type="component" value="Unassembled WGS sequence"/>
</dbReference>
<keyword evidence="6" id="KW-1133">Transmembrane helix</keyword>
<dbReference type="AlphaFoldDB" id="A0A0V0R3H7"/>
<keyword evidence="2 3" id="KW-0040">ANK repeat</keyword>
<evidence type="ECO:0000256" key="4">
    <source>
        <dbReference type="SAM" id="Coils"/>
    </source>
</evidence>
<reference evidence="7 8" key="1">
    <citation type="journal article" date="2015" name="Sci. Rep.">
        <title>Genome of the facultative scuticociliatosis pathogen Pseudocohnilembus persalinus provides insight into its virulence through horizontal gene transfer.</title>
        <authorList>
            <person name="Xiong J."/>
            <person name="Wang G."/>
            <person name="Cheng J."/>
            <person name="Tian M."/>
            <person name="Pan X."/>
            <person name="Warren A."/>
            <person name="Jiang C."/>
            <person name="Yuan D."/>
            <person name="Miao W."/>
        </authorList>
    </citation>
    <scope>NUCLEOTIDE SEQUENCE [LARGE SCALE GENOMIC DNA]</scope>
    <source>
        <strain evidence="7">36N120E</strain>
    </source>
</reference>
<sequence>MDIFKFIENFEFEKIKQFQKENVDEFLKQLVSKNEQSQNVLHVSCIAGIQETIKFFVDQLNSVQGQCSTQLNEQDKSSMTPLHYCIQSCDDGMPEIVELFTQNNIDVNIQTSTGESALHMASNIGQEDVAKLLLKDKNIQVNIKNQLGETPLIQSIQEGQFHIFNILIKRNDIDINVKDNYGYNCVHHTAITKGNSPAYLRVLSSINADLNSLDNMKNTPIVLAAQQDFKKYYRAIELLAQLGADLSITNNEGKGVRDYIIVDEQEKNTDYYNILYKNLKDRGYDIEDRSSVQQQQKKEETQQTNKNIDLNQNKSEETNQKTQKWVHKLGKVNDEKQKLQEKLNNIKAQKQKSKLDQQEIMILSVLIPLIIIALGLTYSKLF</sequence>
<evidence type="ECO:0000313" key="8">
    <source>
        <dbReference type="Proteomes" id="UP000054937"/>
    </source>
</evidence>
<keyword evidence="6" id="KW-0812">Transmembrane</keyword>
<dbReference type="PANTHER" id="PTHR24198">
    <property type="entry name" value="ANKYRIN REPEAT AND PROTEIN KINASE DOMAIN-CONTAINING PROTEIN"/>
    <property type="match status" value="1"/>
</dbReference>
<feature type="transmembrane region" description="Helical" evidence="6">
    <location>
        <begin position="360"/>
        <end position="379"/>
    </location>
</feature>
<comment type="caution">
    <text evidence="7">The sequence shown here is derived from an EMBL/GenBank/DDBJ whole genome shotgun (WGS) entry which is preliminary data.</text>
</comment>
<evidence type="ECO:0000256" key="5">
    <source>
        <dbReference type="SAM" id="MobiDB-lite"/>
    </source>
</evidence>
<dbReference type="PANTHER" id="PTHR24198:SF165">
    <property type="entry name" value="ANKYRIN REPEAT-CONTAINING PROTEIN-RELATED"/>
    <property type="match status" value="1"/>
</dbReference>
<evidence type="ECO:0000256" key="1">
    <source>
        <dbReference type="ARBA" id="ARBA00022737"/>
    </source>
</evidence>
<dbReference type="InterPro" id="IPR036770">
    <property type="entry name" value="Ankyrin_rpt-contain_sf"/>
</dbReference>
<evidence type="ECO:0000313" key="7">
    <source>
        <dbReference type="EMBL" id="KRX08760.1"/>
    </source>
</evidence>
<dbReference type="SUPFAM" id="SSF48403">
    <property type="entry name" value="Ankyrin repeat"/>
    <property type="match status" value="1"/>
</dbReference>
<dbReference type="PROSITE" id="PS50297">
    <property type="entry name" value="ANK_REP_REGION"/>
    <property type="match status" value="1"/>
</dbReference>
<keyword evidence="6" id="KW-0472">Membrane</keyword>
<name>A0A0V0R3H7_PSEPJ</name>
<feature type="repeat" description="ANK" evidence="3">
    <location>
        <begin position="113"/>
        <end position="135"/>
    </location>
</feature>
<feature type="coiled-coil region" evidence="4">
    <location>
        <begin position="329"/>
        <end position="356"/>
    </location>
</feature>
<dbReference type="Gene3D" id="1.25.40.20">
    <property type="entry name" value="Ankyrin repeat-containing domain"/>
    <property type="match status" value="2"/>
</dbReference>
<proteinExistence type="predicted"/>
<dbReference type="Pfam" id="PF12796">
    <property type="entry name" value="Ank_2"/>
    <property type="match status" value="1"/>
</dbReference>
<dbReference type="OrthoDB" id="292939at2759"/>
<feature type="compositionally biased region" description="Basic and acidic residues" evidence="5">
    <location>
        <begin position="288"/>
        <end position="301"/>
    </location>
</feature>
<dbReference type="OMA" id="HMASNIG"/>
<organism evidence="7 8">
    <name type="scientific">Pseudocohnilembus persalinus</name>
    <name type="common">Ciliate</name>
    <dbReference type="NCBI Taxonomy" id="266149"/>
    <lineage>
        <taxon>Eukaryota</taxon>
        <taxon>Sar</taxon>
        <taxon>Alveolata</taxon>
        <taxon>Ciliophora</taxon>
        <taxon>Intramacronucleata</taxon>
        <taxon>Oligohymenophorea</taxon>
        <taxon>Scuticociliatia</taxon>
        <taxon>Philasterida</taxon>
        <taxon>Pseudocohnilembidae</taxon>
        <taxon>Pseudocohnilembus</taxon>
    </lineage>
</organism>
<dbReference type="PROSITE" id="PS50088">
    <property type="entry name" value="ANK_REPEAT"/>
    <property type="match status" value="1"/>
</dbReference>
<feature type="region of interest" description="Disordered" evidence="5">
    <location>
        <begin position="288"/>
        <end position="323"/>
    </location>
</feature>
<dbReference type="InParanoid" id="A0A0V0R3H7"/>
<evidence type="ECO:0000256" key="6">
    <source>
        <dbReference type="SAM" id="Phobius"/>
    </source>
</evidence>
<protein>
    <submittedName>
        <fullName evidence="7">Ankyrin repeat-containing domain</fullName>
    </submittedName>
</protein>
<gene>
    <name evidence="7" type="ORF">PPERSA_08071</name>
</gene>
<evidence type="ECO:0000256" key="3">
    <source>
        <dbReference type="PROSITE-ProRule" id="PRU00023"/>
    </source>
</evidence>
<dbReference type="SMART" id="SM00248">
    <property type="entry name" value="ANK"/>
    <property type="match status" value="5"/>
</dbReference>
<keyword evidence="1" id="KW-0677">Repeat</keyword>
<dbReference type="EMBL" id="LDAU01000058">
    <property type="protein sequence ID" value="KRX08760.1"/>
    <property type="molecule type" value="Genomic_DNA"/>
</dbReference>
<keyword evidence="4" id="KW-0175">Coiled coil</keyword>
<dbReference type="InterPro" id="IPR002110">
    <property type="entry name" value="Ankyrin_rpt"/>
</dbReference>
<evidence type="ECO:0000256" key="2">
    <source>
        <dbReference type="ARBA" id="ARBA00023043"/>
    </source>
</evidence>
<accession>A0A0V0R3H7</accession>
<keyword evidence="8" id="KW-1185">Reference proteome</keyword>